<dbReference type="PROSITE" id="PS51192">
    <property type="entry name" value="HELICASE_ATP_BIND_1"/>
    <property type="match status" value="1"/>
</dbReference>
<evidence type="ECO:0000256" key="6">
    <source>
        <dbReference type="ARBA" id="ARBA00022806"/>
    </source>
</evidence>
<evidence type="ECO:0000256" key="3">
    <source>
        <dbReference type="ARBA" id="ARBA00022553"/>
    </source>
</evidence>
<evidence type="ECO:0000256" key="4">
    <source>
        <dbReference type="ARBA" id="ARBA00022741"/>
    </source>
</evidence>
<dbReference type="FunFam" id="1.20.120.850:FF:000012">
    <property type="entry name" value="protein PHOTOPERIOD-INDEPENDENT EARLY FLOWERING 1 isoform X3"/>
    <property type="match status" value="1"/>
</dbReference>
<keyword evidence="4" id="KW-0547">Nucleotide-binding</keyword>
<evidence type="ECO:0000256" key="11">
    <source>
        <dbReference type="ARBA" id="ARBA00023163"/>
    </source>
</evidence>
<dbReference type="PANTHER" id="PTHR45685:SF1">
    <property type="entry name" value="HELICASE SRCAP"/>
    <property type="match status" value="1"/>
</dbReference>
<keyword evidence="7" id="KW-0067">ATP-binding</keyword>
<evidence type="ECO:0000256" key="2">
    <source>
        <dbReference type="ARBA" id="ARBA00009220"/>
    </source>
</evidence>
<dbReference type="FunFam" id="3.40.50.300:FF:000529">
    <property type="entry name" value="helicase SRCAP isoform X1"/>
    <property type="match status" value="1"/>
</dbReference>
<comment type="subcellular location">
    <subcellularLocation>
        <location evidence="1">Nucleus</location>
    </subcellularLocation>
</comment>
<dbReference type="GO" id="GO:0016887">
    <property type="term" value="F:ATP hydrolysis activity"/>
    <property type="evidence" value="ECO:0007669"/>
    <property type="project" value="TreeGrafter"/>
</dbReference>
<feature type="compositionally biased region" description="Basic and acidic residues" evidence="14">
    <location>
        <begin position="589"/>
        <end position="610"/>
    </location>
</feature>
<dbReference type="Proteomes" id="UP001153620">
    <property type="component" value="Chromosome 3"/>
</dbReference>
<dbReference type="InterPro" id="IPR000330">
    <property type="entry name" value="SNF2_N"/>
</dbReference>
<dbReference type="GO" id="GO:0005524">
    <property type="term" value="F:ATP binding"/>
    <property type="evidence" value="ECO:0007669"/>
    <property type="project" value="UniProtKB-KW"/>
</dbReference>
<dbReference type="EMBL" id="OU895879">
    <property type="protein sequence ID" value="CAH1728502.1"/>
    <property type="molecule type" value="Genomic_DNA"/>
</dbReference>
<evidence type="ECO:0000259" key="17">
    <source>
        <dbReference type="PROSITE" id="PS51194"/>
    </source>
</evidence>
<keyword evidence="20" id="KW-1185">Reference proteome</keyword>
<feature type="compositionally biased region" description="Low complexity" evidence="14">
    <location>
        <begin position="2118"/>
        <end position="2136"/>
    </location>
</feature>
<feature type="region of interest" description="Disordered" evidence="14">
    <location>
        <begin position="2116"/>
        <end position="2136"/>
    </location>
</feature>
<dbReference type="InterPro" id="IPR049730">
    <property type="entry name" value="SNF2/RAD54-like_C"/>
</dbReference>
<keyword evidence="5" id="KW-0378">Hydrolase</keyword>
<feature type="region of interest" description="Disordered" evidence="14">
    <location>
        <begin position="1609"/>
        <end position="1633"/>
    </location>
</feature>
<accession>A0A9P0NKI9</accession>
<evidence type="ECO:0000256" key="12">
    <source>
        <dbReference type="ARBA" id="ARBA00023242"/>
    </source>
</evidence>
<organism evidence="19 20">
    <name type="scientific">Chironomus riparius</name>
    <dbReference type="NCBI Taxonomy" id="315576"/>
    <lineage>
        <taxon>Eukaryota</taxon>
        <taxon>Metazoa</taxon>
        <taxon>Ecdysozoa</taxon>
        <taxon>Arthropoda</taxon>
        <taxon>Hexapoda</taxon>
        <taxon>Insecta</taxon>
        <taxon>Pterygota</taxon>
        <taxon>Neoptera</taxon>
        <taxon>Endopterygota</taxon>
        <taxon>Diptera</taxon>
        <taxon>Nematocera</taxon>
        <taxon>Chironomoidea</taxon>
        <taxon>Chironomidae</taxon>
        <taxon>Chironominae</taxon>
        <taxon>Chironomus</taxon>
    </lineage>
</organism>
<feature type="compositionally biased region" description="Polar residues" evidence="14">
    <location>
        <begin position="2743"/>
        <end position="2754"/>
    </location>
</feature>
<evidence type="ECO:0000259" key="16">
    <source>
        <dbReference type="PROSITE" id="PS51192"/>
    </source>
</evidence>
<evidence type="ECO:0000256" key="5">
    <source>
        <dbReference type="ARBA" id="ARBA00022801"/>
    </source>
</evidence>
<keyword evidence="12" id="KW-0539">Nucleus</keyword>
<dbReference type="Pfam" id="PF00271">
    <property type="entry name" value="Helicase_C"/>
    <property type="match status" value="1"/>
</dbReference>
<feature type="compositionally biased region" description="Low complexity" evidence="14">
    <location>
        <begin position="1617"/>
        <end position="1628"/>
    </location>
</feature>
<keyword evidence="10" id="KW-0238">DNA-binding</keyword>
<protein>
    <recommendedName>
        <fullName evidence="21">Helicase domino-like</fullName>
    </recommendedName>
</protein>
<reference evidence="19" key="1">
    <citation type="submission" date="2022-01" db="EMBL/GenBank/DDBJ databases">
        <authorList>
            <person name="King R."/>
        </authorList>
    </citation>
    <scope>NUCLEOTIDE SEQUENCE</scope>
</reference>
<evidence type="ECO:0000256" key="10">
    <source>
        <dbReference type="ARBA" id="ARBA00023125"/>
    </source>
</evidence>
<evidence type="ECO:0000259" key="18">
    <source>
        <dbReference type="PROSITE" id="PS51204"/>
    </source>
</evidence>
<keyword evidence="6" id="KW-0347">Helicase</keyword>
<dbReference type="InterPro" id="IPR027417">
    <property type="entry name" value="P-loop_NTPase"/>
</dbReference>
<gene>
    <name evidence="19" type="ORF">CHIRRI_LOCUS10694</name>
</gene>
<evidence type="ECO:0000256" key="8">
    <source>
        <dbReference type="ARBA" id="ARBA00022853"/>
    </source>
</evidence>
<evidence type="ECO:0000256" key="7">
    <source>
        <dbReference type="ARBA" id="ARBA00022840"/>
    </source>
</evidence>
<dbReference type="InterPro" id="IPR050520">
    <property type="entry name" value="INO80/SWR1_helicase"/>
</dbReference>
<dbReference type="InterPro" id="IPR001005">
    <property type="entry name" value="SANT/Myb"/>
</dbReference>
<dbReference type="Pfam" id="PF07529">
    <property type="entry name" value="HSA"/>
    <property type="match status" value="1"/>
</dbReference>
<dbReference type="CDD" id="cd18003">
    <property type="entry name" value="DEXQc_SRCAP"/>
    <property type="match status" value="1"/>
</dbReference>
<proteinExistence type="inferred from homology"/>
<dbReference type="GO" id="GO:0042393">
    <property type="term" value="F:histone binding"/>
    <property type="evidence" value="ECO:0007669"/>
    <property type="project" value="TreeGrafter"/>
</dbReference>
<dbReference type="FunFam" id="3.40.50.10810:FF:000005">
    <property type="entry name" value="Photoperiod-independent early flowering 1"/>
    <property type="match status" value="1"/>
</dbReference>
<evidence type="ECO:0000256" key="9">
    <source>
        <dbReference type="ARBA" id="ARBA00023015"/>
    </source>
</evidence>
<dbReference type="SMART" id="SM00487">
    <property type="entry name" value="DEXDc"/>
    <property type="match status" value="1"/>
</dbReference>
<feature type="compositionally biased region" description="Low complexity" evidence="14">
    <location>
        <begin position="2723"/>
        <end position="2742"/>
    </location>
</feature>
<dbReference type="GO" id="GO:0000812">
    <property type="term" value="C:Swr1 complex"/>
    <property type="evidence" value="ECO:0007669"/>
    <property type="project" value="TreeGrafter"/>
</dbReference>
<dbReference type="GO" id="GO:0140096">
    <property type="term" value="F:catalytic activity, acting on a protein"/>
    <property type="evidence" value="ECO:0007669"/>
    <property type="project" value="UniProtKB-ARBA"/>
</dbReference>
<keyword evidence="11" id="KW-0804">Transcription</keyword>
<keyword evidence="8" id="KW-0156">Chromatin regulator</keyword>
<dbReference type="SMART" id="SM00573">
    <property type="entry name" value="HSA"/>
    <property type="match status" value="1"/>
</dbReference>
<dbReference type="GO" id="GO:0004386">
    <property type="term" value="F:helicase activity"/>
    <property type="evidence" value="ECO:0007669"/>
    <property type="project" value="UniProtKB-KW"/>
</dbReference>
<comment type="similarity">
    <text evidence="2">Belongs to the SNF2/RAD54 helicase family. SWR1 subfamily.</text>
</comment>
<evidence type="ECO:0000259" key="15">
    <source>
        <dbReference type="PROSITE" id="PS50090"/>
    </source>
</evidence>
<feature type="domain" description="HSA" evidence="18">
    <location>
        <begin position="336"/>
        <end position="408"/>
    </location>
</feature>
<dbReference type="Pfam" id="PF00176">
    <property type="entry name" value="SNF2-rel_dom"/>
    <property type="match status" value="1"/>
</dbReference>
<dbReference type="PROSITE" id="PS51194">
    <property type="entry name" value="HELICASE_CTER"/>
    <property type="match status" value="1"/>
</dbReference>
<dbReference type="InterPro" id="IPR001650">
    <property type="entry name" value="Helicase_C-like"/>
</dbReference>
<feature type="compositionally biased region" description="Polar residues" evidence="14">
    <location>
        <begin position="466"/>
        <end position="486"/>
    </location>
</feature>
<name>A0A9P0NKI9_9DIPT</name>
<feature type="region of interest" description="Disordered" evidence="14">
    <location>
        <begin position="2723"/>
        <end position="2754"/>
    </location>
</feature>
<feature type="domain" description="Helicase C-terminal" evidence="17">
    <location>
        <begin position="1423"/>
        <end position="1573"/>
    </location>
</feature>
<dbReference type="SUPFAM" id="SSF52540">
    <property type="entry name" value="P-loop containing nucleoside triphosphate hydrolases"/>
    <property type="match status" value="2"/>
</dbReference>
<dbReference type="SMART" id="SM00490">
    <property type="entry name" value="HELICc"/>
    <property type="match status" value="1"/>
</dbReference>
<dbReference type="InterPro" id="IPR014012">
    <property type="entry name" value="HSA_dom"/>
</dbReference>
<dbReference type="Gene3D" id="1.20.120.850">
    <property type="entry name" value="SWI2/SNF2 ATPases, N-terminal domain"/>
    <property type="match status" value="1"/>
</dbReference>
<feature type="region of interest" description="Disordered" evidence="14">
    <location>
        <begin position="554"/>
        <end position="677"/>
    </location>
</feature>
<dbReference type="CDD" id="cd18793">
    <property type="entry name" value="SF2_C_SNF"/>
    <property type="match status" value="1"/>
</dbReference>
<reference evidence="19" key="2">
    <citation type="submission" date="2022-10" db="EMBL/GenBank/DDBJ databases">
        <authorList>
            <consortium name="ENA_rothamsted_submissions"/>
            <consortium name="culmorum"/>
            <person name="King R."/>
        </authorList>
    </citation>
    <scope>NUCLEOTIDE SEQUENCE</scope>
</reference>
<dbReference type="PROSITE" id="PS50090">
    <property type="entry name" value="MYB_LIKE"/>
    <property type="match status" value="1"/>
</dbReference>
<feature type="compositionally biased region" description="Low complexity" evidence="14">
    <location>
        <begin position="283"/>
        <end position="300"/>
    </location>
</feature>
<keyword evidence="13" id="KW-0175">Coiled coil</keyword>
<keyword evidence="9" id="KW-0805">Transcription regulation</keyword>
<feature type="region of interest" description="Disordered" evidence="14">
    <location>
        <begin position="462"/>
        <end position="524"/>
    </location>
</feature>
<feature type="compositionally biased region" description="Acidic residues" evidence="14">
    <location>
        <begin position="632"/>
        <end position="665"/>
    </location>
</feature>
<sequence>MSRLTGDKNQQQPQQPNTNQLIVQNIQQQSIPIQNFRTQQQQQQQQQILTLPQSGSSYIIINSNTNNDSVSRAPTNVNTIQGSIYYSSASSAAATTTPLVVNQSSTNATNSISSQISTSTTNHLDTSSPIAKKRLKLETVTTDSSSSTGSNTEDLSALKKRILEHKFQRLKSLKEKHAEHVAELFFLQSNGNMMDYPAWRKKPPIPQFISFKKTYRLDPSATDDNDSFRTINQQSPEGAEIKIPGVGSTPIAISTQLPAAVAQLSKKGGTPLVPERRPIVIGSSTNATTSNHTTSASSPSINSTEPAVSVKAKEEAYVLQRVQELKREGLWMGTRLPKLAEPQRIKTHWDFLLEEMQWLAADFANERKWKKSAARKCARMVQNYFKEKEMAVQKAEKAQEQNLKRIAAFIAKEIKTFWANVEKVVEIKQNVRLEAKRKKALNEKLNFIVDQTEKYSQQVAEGMNKASGQATSKATSLNSSRISSPTRMMGSDDEWSRPNEVSDDDEETIAQAEAEIPASSTNDEIDALKKESEMELDDFLKTLPKDYLLNRDKIDVADESSSSSAPEESDKEFEATNEDDEDDEDTIMEQEKTEKNADHQAEIDELKAEGEMSIDELMAKYKRNAPKTSERDSDDDSTDNEESEQEQSDDEVESMEIDSDNETEVSAENKEEDLSLKNLLDVDQQGKSSENCDNGDALLNNVAALAQSIQPKGNTLSSTNVVTPIPILLRHTLREYQHIGLDWLVTMYDRKLNGILADEMGLGKTIQTIALLAHLACVKGNWGPHLIIVPSSVMLNWEMEFKKWCPGFKIMTYYGSQKERKMKRIGWTKINAFHVCITSYKLVIQDHQSFRRKKWKYLILDEAQNIKNFKSQRWQLLLNFSTERRLLLTGTPLQNSMSELWSLMHFLMPNFFESHRAFDELFSKPMAGMVEGNMEYNETIIIKLHKVLRPFLLRRLKSEVEKQMPKKYEHVVMCRLSKRQRFLYDDFMGRTKTKETLASGNLLSVINVLMQLRKVCNHPNLFETRPTISPFRMEQINMTVPSMVYNIVQYDPLKDIDLVALNLVLIQLEMCLTAFVAFRMKQLITPKKLIEEIDSAPTLPPVCPQGKCKMHLRIKPFAQKEISTCSQIKIGTSPAMRSSKFTQNERKISQPMLVDDDKTQITLQQIPTSSGTINVRSNKATHQLIQSSSGQIYLVNRKQGILTANSGVMIVNPVSTTSITPPLANAVIDAVRKSSTESVVENIEKQSPSEFHLPNIQQLQQEYRRHILQLLSKSNQRKCDASPLYGEDVRKFLSKVISNPNLKYDELYSFNSKSHVSCQYEILKKAAFSSLSEIIKCNEDRTEELKEIFEKFVFVVPAVSAKIPTLSVTHMHPSIRNSEQNRNEIICKDIGPKTHLLHPIASAMTTQFPDPRLIQYDCGKLQSLNLLLRQLKSESHRVLIFTQMTRMLDVLEAFLNYHGHIYLRLDGTTKVEQRQLLMERFNEDRRIFVFILSTRSGGVGINLTGADTVIFYDSDWNPTCDAQAQDRCHRIGQTRDVHIYRLISEKTIEENILKKANQKRLLGDLAIEGGKFTEAYFKNSTIQDLFNVDQSDDATARLADVLDRDKERREKLTQTLATTSSSSSSSASNENDKTAVGVFESALAAAEDDQDVEAAKVVRQEAAEDLAEFDENIPITEDREPELTKQEKEVQNLVEQLSPIERYAMRFVEDTGANWAAVQLKAVEMEIEQQKREWEEKRLAQQQQQELEKQNVEKEDSELLTYSREDSLNKIWVSKNTMETMPMWCPPTPPQDDESDLYIDYSLRFLYNTCSVMNDEQLPAIYVRKEYKRMRTDDGFYIDGRRPLKMRKDDGYVPPRSLFDRPSPALAKMRKDLKQQRNRGLIRSMPMANFKQQIPMKPLVEPEGMAEWLIFEDRAILNVIQNLQGLPLNLMLISPGHTPNWDLVADIVNQTSRTYRSPKHCRWRYEAVILPREEGKLLDSPKKQKKNKGLLKTSMKNARTPRTAQLYQNDNNNSFTKLTKMKFDAIKAAMVKKQPQLKKYMGNAILNQKHLPVLAEMGIASYDLPLSPIDIAQRCFERLVQERNINQQKIEQQVKLQTKPQTSGTTQLMSDQLSPMHIQQQASPIPQASPQPQNISQISQQATIVVQPSGTIVTSQQSQQQGITALVHGSQIQTQRINLTSSGSAQQSQQIMKAIVASPSTGQQTTLLTGIIPQIHINPQSMQNSQSNLIQTSSVSVVLTSPPTTVTSVQPQIVSIQPTVATSTPIVTSGSIVQTINPQQVGSQVVSVSQLAIGSSSLTPNPQGTAISTNSQIRQRSVSKEVIFQRPGQQNPTVISLSGLTGQGLTQLQNATLRFTSNYQPNQIRASTPDQKVVATGTKRFELVTTPQFHIYGQQQVRQKLRFLQTGPINQSGSPQTTVVSSSSGVAQTVQVQSGSGQKITVATINPTTQAGTIQQTQSVTEGNVDNQQGSSSVTVQVGCGPQQRAQFIKQVGTTQTIGQGNQKLVMLQREIPQQFKSSPIQLTTPTQIAYAQSGNLQLQQASGSTSGGQQITTLIKTSAPSGITTVAGTSQINMKLSPVRAGLAQNSTVRQVAIPQTMTMSTLQGARKTTPKVARIAQVTQNKLILQQGKEEGKYIDVRSIKSPGIFLSNSSVSNVIPVSVSQTRTETLQFVTPSTRGIGSNIRLQPVQAIKMISGSDSPNLLQVIGNRRISNVQKTQQNVQQQISTIDQSSSQQASPNQQITTPPQNSPQQK</sequence>
<evidence type="ECO:0000313" key="19">
    <source>
        <dbReference type="EMBL" id="CAH1728502.1"/>
    </source>
</evidence>
<dbReference type="Gene3D" id="3.40.50.10810">
    <property type="entry name" value="Tandem AAA-ATPase domain"/>
    <property type="match status" value="1"/>
</dbReference>
<dbReference type="Gene3D" id="3.40.50.300">
    <property type="entry name" value="P-loop containing nucleotide triphosphate hydrolases"/>
    <property type="match status" value="1"/>
</dbReference>
<evidence type="ECO:0000256" key="13">
    <source>
        <dbReference type="SAM" id="Coils"/>
    </source>
</evidence>
<dbReference type="PROSITE" id="PS51204">
    <property type="entry name" value="HSA"/>
    <property type="match status" value="1"/>
</dbReference>
<dbReference type="GO" id="GO:0003677">
    <property type="term" value="F:DNA binding"/>
    <property type="evidence" value="ECO:0007669"/>
    <property type="project" value="UniProtKB-KW"/>
</dbReference>
<dbReference type="InterPro" id="IPR038718">
    <property type="entry name" value="SNF2-like_sf"/>
</dbReference>
<feature type="region of interest" description="Disordered" evidence="14">
    <location>
        <begin position="268"/>
        <end position="307"/>
    </location>
</feature>
<dbReference type="GO" id="GO:0010468">
    <property type="term" value="P:regulation of gene expression"/>
    <property type="evidence" value="ECO:0007669"/>
    <property type="project" value="UniProtKB-ARBA"/>
</dbReference>
<dbReference type="InterPro" id="IPR014001">
    <property type="entry name" value="Helicase_ATP-bd"/>
</dbReference>
<feature type="domain" description="Helicase ATP-binding" evidence="16">
    <location>
        <begin position="745"/>
        <end position="910"/>
    </location>
</feature>
<dbReference type="GO" id="GO:0010557">
    <property type="term" value="P:positive regulation of macromolecule biosynthetic process"/>
    <property type="evidence" value="ECO:0007669"/>
    <property type="project" value="UniProtKB-ARBA"/>
</dbReference>
<feature type="domain" description="Myb-like" evidence="15">
    <location>
        <begin position="1908"/>
        <end position="1969"/>
    </location>
</feature>
<evidence type="ECO:0000256" key="14">
    <source>
        <dbReference type="SAM" id="MobiDB-lite"/>
    </source>
</evidence>
<feature type="coiled-coil region" evidence="13">
    <location>
        <begin position="1717"/>
        <end position="1760"/>
    </location>
</feature>
<dbReference type="GO" id="GO:0006338">
    <property type="term" value="P:chromatin remodeling"/>
    <property type="evidence" value="ECO:0007669"/>
    <property type="project" value="UniProtKB-ARBA"/>
</dbReference>
<evidence type="ECO:0000313" key="20">
    <source>
        <dbReference type="Proteomes" id="UP001153620"/>
    </source>
</evidence>
<evidence type="ECO:0008006" key="21">
    <source>
        <dbReference type="Google" id="ProtNLM"/>
    </source>
</evidence>
<keyword evidence="3" id="KW-0597">Phosphoprotein</keyword>
<dbReference type="PANTHER" id="PTHR45685">
    <property type="entry name" value="HELICASE SRCAP-RELATED"/>
    <property type="match status" value="1"/>
</dbReference>
<evidence type="ECO:0000256" key="1">
    <source>
        <dbReference type="ARBA" id="ARBA00004123"/>
    </source>
</evidence>
<feature type="compositionally biased region" description="Acidic residues" evidence="14">
    <location>
        <begin position="567"/>
        <end position="588"/>
    </location>
</feature>